<dbReference type="Proteomes" id="UP000613580">
    <property type="component" value="Unassembled WGS sequence"/>
</dbReference>
<accession>A0A8H6VWN5</accession>
<evidence type="ECO:0000256" key="1">
    <source>
        <dbReference type="SAM" id="MobiDB-lite"/>
    </source>
</evidence>
<feature type="domain" description="HNH nuclease" evidence="2">
    <location>
        <begin position="170"/>
        <end position="233"/>
    </location>
</feature>
<keyword evidence="4" id="KW-1185">Reference proteome</keyword>
<evidence type="ECO:0000313" key="3">
    <source>
        <dbReference type="EMBL" id="KAF7296612.1"/>
    </source>
</evidence>
<gene>
    <name evidence="3" type="ORF">HMN09_01068900</name>
</gene>
<proteinExistence type="predicted"/>
<protein>
    <recommendedName>
        <fullName evidence="2">HNH nuclease domain-containing protein</fullName>
    </recommendedName>
</protein>
<evidence type="ECO:0000259" key="2">
    <source>
        <dbReference type="Pfam" id="PF13391"/>
    </source>
</evidence>
<reference evidence="3" key="1">
    <citation type="submission" date="2020-05" db="EMBL/GenBank/DDBJ databases">
        <title>Mycena genomes resolve the evolution of fungal bioluminescence.</title>
        <authorList>
            <person name="Tsai I.J."/>
        </authorList>
    </citation>
    <scope>NUCLEOTIDE SEQUENCE</scope>
    <source>
        <strain evidence="3">110903Hualien_Pintung</strain>
    </source>
</reference>
<feature type="region of interest" description="Disordered" evidence="1">
    <location>
        <begin position="28"/>
        <end position="61"/>
    </location>
</feature>
<feature type="region of interest" description="Disordered" evidence="1">
    <location>
        <begin position="335"/>
        <end position="367"/>
    </location>
</feature>
<feature type="compositionally biased region" description="Acidic residues" evidence="1">
    <location>
        <begin position="28"/>
        <end position="39"/>
    </location>
</feature>
<dbReference type="EMBL" id="JACAZE010000016">
    <property type="protein sequence ID" value="KAF7296612.1"/>
    <property type="molecule type" value="Genomic_DNA"/>
</dbReference>
<dbReference type="AlphaFoldDB" id="A0A8H6VWN5"/>
<name>A0A8H6VWN5_MYCCL</name>
<dbReference type="InterPro" id="IPR003615">
    <property type="entry name" value="HNH_nuc"/>
</dbReference>
<organism evidence="3 4">
    <name type="scientific">Mycena chlorophos</name>
    <name type="common">Agaric fungus</name>
    <name type="synonym">Agaricus chlorophos</name>
    <dbReference type="NCBI Taxonomy" id="658473"/>
    <lineage>
        <taxon>Eukaryota</taxon>
        <taxon>Fungi</taxon>
        <taxon>Dikarya</taxon>
        <taxon>Basidiomycota</taxon>
        <taxon>Agaricomycotina</taxon>
        <taxon>Agaricomycetes</taxon>
        <taxon>Agaricomycetidae</taxon>
        <taxon>Agaricales</taxon>
        <taxon>Marasmiineae</taxon>
        <taxon>Mycenaceae</taxon>
        <taxon>Mycena</taxon>
    </lineage>
</organism>
<dbReference type="Pfam" id="PF13391">
    <property type="entry name" value="HNH_2"/>
    <property type="match status" value="1"/>
</dbReference>
<sequence>MEYALDKVDPGYIHLLISGLIAIPLADEGDDDDDDDDERSEAILQHKSRPRDEEEDPHRDDPTDNICICLRIPVPTLLTLCLLPIKFLRFLGYCILGVEGVIKLALHQPALPDDAPIVEGTIYHLRVPRGQFRLAHAVDLGLVHKDSSTSTDASCDDELRSALEQRDKFCIFTGRAPRRSVTAHIIPSAKAHWLSHILATRPHVNEDLSTLDSIDDVRNALFVERNTHAALGTSELAVLCTPNPILATTDVPPAAPRTLLDGTSYPSDARYTAQWLEPPSFGDLAQNTDAAFATEAPSETMPSRLLLTYRYGVAAVIAWAIDGAESLLATPSREERARLGLPPRPSPEPLGARDPTRRRKRDDGLERREEAHDLVLSLWLGHSDVQRKLMQEKKDFSDRVQEWRKQVPSGAT</sequence>
<evidence type="ECO:0000313" key="4">
    <source>
        <dbReference type="Proteomes" id="UP000613580"/>
    </source>
</evidence>
<dbReference type="OrthoDB" id="3267100at2759"/>
<feature type="compositionally biased region" description="Basic and acidic residues" evidence="1">
    <location>
        <begin position="50"/>
        <end position="61"/>
    </location>
</feature>
<comment type="caution">
    <text evidence="3">The sequence shown here is derived from an EMBL/GenBank/DDBJ whole genome shotgun (WGS) entry which is preliminary data.</text>
</comment>